<feature type="compositionally biased region" description="Basic and acidic residues" evidence="1">
    <location>
        <begin position="431"/>
        <end position="440"/>
    </location>
</feature>
<evidence type="ECO:0000313" key="3">
    <source>
        <dbReference type="Proteomes" id="UP000663664"/>
    </source>
</evidence>
<dbReference type="EMBL" id="MT701587">
    <property type="protein sequence ID" value="QPB08699.1"/>
    <property type="molecule type" value="Genomic_DNA"/>
</dbReference>
<accession>A0A873WBP8</accession>
<dbReference type="SUPFAM" id="SSF53955">
    <property type="entry name" value="Lysozyme-like"/>
    <property type="match status" value="1"/>
</dbReference>
<proteinExistence type="predicted"/>
<reference evidence="2" key="1">
    <citation type="submission" date="2020-07" db="EMBL/GenBank/DDBJ databases">
        <title>Complete genome sequence of Burkholderia cenocepacia myophage Magia.</title>
        <authorList>
            <person name="Gafford-Gaby D."/>
            <person name="Yao G.W."/>
            <person name="Hernandez I."/>
            <person name="Clark J."/>
            <person name="Gonzalez C."/>
            <person name="Gill J."/>
            <person name="Liu M."/>
        </authorList>
    </citation>
    <scope>NUCLEOTIDE SEQUENCE</scope>
</reference>
<feature type="compositionally biased region" description="Pro residues" evidence="1">
    <location>
        <begin position="455"/>
        <end position="470"/>
    </location>
</feature>
<protein>
    <submittedName>
        <fullName evidence="2">Tape measure protein</fullName>
    </submittedName>
</protein>
<gene>
    <name evidence="2" type="ORF">CPT_Magia_017</name>
</gene>
<feature type="compositionally biased region" description="Low complexity" evidence="1">
    <location>
        <begin position="471"/>
        <end position="480"/>
    </location>
</feature>
<organism evidence="2 3">
    <name type="scientific">Burkholderia phage Magia</name>
    <dbReference type="NCBI Taxonomy" id="2767577"/>
    <lineage>
        <taxon>Viruses</taxon>
        <taxon>Duplodnaviria</taxon>
        <taxon>Heunggongvirae</taxon>
        <taxon>Uroviricota</taxon>
        <taxon>Caudoviricetes</taxon>
        <taxon>Magiavirus</taxon>
        <taxon>Magiavirus magia</taxon>
    </lineage>
</organism>
<sequence length="727" mass="77133">MADSVVIREFLVALGFKVDEKGLKNFKEGVEGTTKGVKQLIATVSGAALTVSAGVAAFASKLERLYFVSQRTGASATNLRGFEFAARNMGVSAEAATGTIENLARFLRNNPAGEGYLATLGVQTRNANGELRDTVDIMSDLGKSLANKPTWLASQYGNILGIDENLMLAMRNGDFEKLLAQYREMSKSTGLDKAADDSHRFMTQLRGLGTSFENLGIRVEGAMLQKIGPQLERFQRWMDEHGDEIANRITDIANAVVKAAAAMGPPLAWLADKFVELDRGTDGWSTKILLLGVALKALGVFKIAGGIWKIVGALRAGGAAASGATGLLSAMGVELAALASSAAAVGAAFLGWKIGDGVRDQIDGLITKLSGGRFRSLWDILTLKDRRGLDSTGGYTQAEIDSVKDGGGAKLTPPRGEQSRIPASLVTPEPAPREPAERPQEPPARISDSQGATPQPQPRPLPQAQPPMWPQPVQQPAAAPSLAPRIERVAVHDDGGLAGRLGQLADTAFGKLIARGEGDYNSVNRGARGGYRAGTENLEGMTLAQVMAAQRAGQFNAAGRYQIIGSTLAEAARGLKLNGSEMFDRKLQDRIFEQYLVRNKRRAIADYVEGRSDDLRGALRAASREWASVADPDTGRSYYAGKGNNRASITAAEMAAALRNTRATYQPPAALVAQPAARGGAAKVELHQSTQIHVTGASDPSAAGRAVEREQRAVNADMVRNLQGVIA</sequence>
<dbReference type="Proteomes" id="UP000663664">
    <property type="component" value="Segment"/>
</dbReference>
<dbReference type="InterPro" id="IPR023346">
    <property type="entry name" value="Lysozyme-like_dom_sf"/>
</dbReference>
<name>A0A873WBP8_9CAUD</name>
<keyword evidence="3" id="KW-1185">Reference proteome</keyword>
<feature type="region of interest" description="Disordered" evidence="1">
    <location>
        <begin position="391"/>
        <end position="480"/>
    </location>
</feature>
<dbReference type="Gene3D" id="1.10.530.10">
    <property type="match status" value="1"/>
</dbReference>
<evidence type="ECO:0000256" key="1">
    <source>
        <dbReference type="SAM" id="MobiDB-lite"/>
    </source>
</evidence>
<evidence type="ECO:0000313" key="2">
    <source>
        <dbReference type="EMBL" id="QPB08699.1"/>
    </source>
</evidence>